<sequence>MWLLKLHISICVLCWIALNAMRIIFRDKYKRFKVVGSKSSLWKRFLAYICPILNVILVLGALFMALTPDELVDEINEMRGEE</sequence>
<proteinExistence type="predicted"/>
<reference evidence="2" key="1">
    <citation type="journal article" date="2021" name="Proc. Natl. Acad. Sci. U.S.A.">
        <title>A Catalog of Tens of Thousands of Viruses from Human Metagenomes Reveals Hidden Associations with Chronic Diseases.</title>
        <authorList>
            <person name="Tisza M.J."/>
            <person name="Buck C.B."/>
        </authorList>
    </citation>
    <scope>NUCLEOTIDE SEQUENCE</scope>
    <source>
        <strain evidence="2">CtNU74</strain>
    </source>
</reference>
<feature type="transmembrane region" description="Helical" evidence="1">
    <location>
        <begin position="6"/>
        <end position="25"/>
    </location>
</feature>
<keyword evidence="1" id="KW-0812">Transmembrane</keyword>
<organism evidence="2">
    <name type="scientific">Siphoviridae sp. ctNU74</name>
    <dbReference type="NCBI Taxonomy" id="2825471"/>
    <lineage>
        <taxon>Viruses</taxon>
        <taxon>Duplodnaviria</taxon>
        <taxon>Heunggongvirae</taxon>
        <taxon>Uroviricota</taxon>
        <taxon>Caudoviricetes</taxon>
    </lineage>
</organism>
<evidence type="ECO:0000313" key="2">
    <source>
        <dbReference type="EMBL" id="DAD99481.1"/>
    </source>
</evidence>
<name>A0A8S5NXL4_9CAUD</name>
<evidence type="ECO:0000256" key="1">
    <source>
        <dbReference type="SAM" id="Phobius"/>
    </source>
</evidence>
<accession>A0A8S5NXL4</accession>
<keyword evidence="1" id="KW-1133">Transmembrane helix</keyword>
<dbReference type="EMBL" id="BK015285">
    <property type="protein sequence ID" value="DAD99481.1"/>
    <property type="molecule type" value="Genomic_DNA"/>
</dbReference>
<protein>
    <submittedName>
        <fullName evidence="2">Uncharacterized protein</fullName>
    </submittedName>
</protein>
<keyword evidence="1" id="KW-0472">Membrane</keyword>
<feature type="transmembrane region" description="Helical" evidence="1">
    <location>
        <begin position="45"/>
        <end position="66"/>
    </location>
</feature>